<organism evidence="1 2">
    <name type="scientific">Eumeta variegata</name>
    <name type="common">Bagworm moth</name>
    <name type="synonym">Eumeta japonica</name>
    <dbReference type="NCBI Taxonomy" id="151549"/>
    <lineage>
        <taxon>Eukaryota</taxon>
        <taxon>Metazoa</taxon>
        <taxon>Ecdysozoa</taxon>
        <taxon>Arthropoda</taxon>
        <taxon>Hexapoda</taxon>
        <taxon>Insecta</taxon>
        <taxon>Pterygota</taxon>
        <taxon>Neoptera</taxon>
        <taxon>Endopterygota</taxon>
        <taxon>Lepidoptera</taxon>
        <taxon>Glossata</taxon>
        <taxon>Ditrysia</taxon>
        <taxon>Tineoidea</taxon>
        <taxon>Psychidae</taxon>
        <taxon>Oiketicinae</taxon>
        <taxon>Eumeta</taxon>
    </lineage>
</organism>
<evidence type="ECO:0000313" key="2">
    <source>
        <dbReference type="Proteomes" id="UP000299102"/>
    </source>
</evidence>
<evidence type="ECO:0000313" key="1">
    <source>
        <dbReference type="EMBL" id="GBP66802.1"/>
    </source>
</evidence>
<dbReference type="Proteomes" id="UP000299102">
    <property type="component" value="Unassembled WGS sequence"/>
</dbReference>
<comment type="caution">
    <text evidence="1">The sequence shown here is derived from an EMBL/GenBank/DDBJ whole genome shotgun (WGS) entry which is preliminary data.</text>
</comment>
<accession>A0A4C1XV03</accession>
<protein>
    <submittedName>
        <fullName evidence="1">Uncharacterized protein</fullName>
    </submittedName>
</protein>
<dbReference type="AlphaFoldDB" id="A0A4C1XV03"/>
<dbReference type="EMBL" id="BGZK01000967">
    <property type="protein sequence ID" value="GBP66802.1"/>
    <property type="molecule type" value="Genomic_DNA"/>
</dbReference>
<proteinExistence type="predicted"/>
<name>A0A4C1XV03_EUMVA</name>
<reference evidence="1 2" key="1">
    <citation type="journal article" date="2019" name="Commun. Biol.">
        <title>The bagworm genome reveals a unique fibroin gene that provides high tensile strength.</title>
        <authorList>
            <person name="Kono N."/>
            <person name="Nakamura H."/>
            <person name="Ohtoshi R."/>
            <person name="Tomita M."/>
            <person name="Numata K."/>
            <person name="Arakawa K."/>
        </authorList>
    </citation>
    <scope>NUCLEOTIDE SEQUENCE [LARGE SCALE GENOMIC DNA]</scope>
</reference>
<sequence>MCGITKIIFLRLLSPEKRVSSGRAGGGGGVGRAAIGAMFHAPPETVKAAAGPPAPPPGAAEHSAFVCSVITHYSWCHFKSVPDGTQASYTTVDAYAIPNPVSLELSQKSLRVRRLFRDTPMMNNNPRKAVVSTILRKKGSKQSTGSLAFRAASLLGPGAIMRIF</sequence>
<gene>
    <name evidence="1" type="ORF">EVAR_48210_1</name>
</gene>
<keyword evidence="2" id="KW-1185">Reference proteome</keyword>